<protein>
    <submittedName>
        <fullName evidence="2">PH-GRAM1-TCB1D9-TCB1D9B domain protein</fullName>
    </submittedName>
</protein>
<feature type="region of interest" description="Disordered" evidence="1">
    <location>
        <begin position="34"/>
        <end position="54"/>
    </location>
</feature>
<reference evidence="2 3" key="1">
    <citation type="journal article" date="2018" name="Front. Plant Sci.">
        <title>Red Clover (Trifolium pratense) and Zigzag Clover (T. medium) - A Picture of Genomic Similarities and Differences.</title>
        <authorList>
            <person name="Dluhosova J."/>
            <person name="Istvanek J."/>
            <person name="Nedelnik J."/>
            <person name="Repkova J."/>
        </authorList>
    </citation>
    <scope>NUCLEOTIDE SEQUENCE [LARGE SCALE GENOMIC DNA]</scope>
    <source>
        <strain evidence="3">cv. 10/8</strain>
        <tissue evidence="2">Leaf</tissue>
    </source>
</reference>
<keyword evidence="3" id="KW-1185">Reference proteome</keyword>
<evidence type="ECO:0000313" key="3">
    <source>
        <dbReference type="Proteomes" id="UP000265520"/>
    </source>
</evidence>
<dbReference type="Proteomes" id="UP000265520">
    <property type="component" value="Unassembled WGS sequence"/>
</dbReference>
<organism evidence="2 3">
    <name type="scientific">Trifolium medium</name>
    <dbReference type="NCBI Taxonomy" id="97028"/>
    <lineage>
        <taxon>Eukaryota</taxon>
        <taxon>Viridiplantae</taxon>
        <taxon>Streptophyta</taxon>
        <taxon>Embryophyta</taxon>
        <taxon>Tracheophyta</taxon>
        <taxon>Spermatophyta</taxon>
        <taxon>Magnoliopsida</taxon>
        <taxon>eudicotyledons</taxon>
        <taxon>Gunneridae</taxon>
        <taxon>Pentapetalae</taxon>
        <taxon>rosids</taxon>
        <taxon>fabids</taxon>
        <taxon>Fabales</taxon>
        <taxon>Fabaceae</taxon>
        <taxon>Papilionoideae</taxon>
        <taxon>50 kb inversion clade</taxon>
        <taxon>NPAAA clade</taxon>
        <taxon>Hologalegina</taxon>
        <taxon>IRL clade</taxon>
        <taxon>Trifolieae</taxon>
        <taxon>Trifolium</taxon>
    </lineage>
</organism>
<dbReference type="EMBL" id="LXQA010165979">
    <property type="protein sequence ID" value="MCI28475.1"/>
    <property type="molecule type" value="Genomic_DNA"/>
</dbReference>
<proteinExistence type="predicted"/>
<sequence>MCKDEGVPSIVGEDPTLMVVPEKQSSVEQVAESELNHNPPRVSSNWNEEDIDAPTKIVQWMS</sequence>
<accession>A0A392QYY2</accession>
<dbReference type="AlphaFoldDB" id="A0A392QYY2"/>
<name>A0A392QYY2_9FABA</name>
<evidence type="ECO:0000313" key="2">
    <source>
        <dbReference type="EMBL" id="MCI28475.1"/>
    </source>
</evidence>
<evidence type="ECO:0000256" key="1">
    <source>
        <dbReference type="SAM" id="MobiDB-lite"/>
    </source>
</evidence>
<comment type="caution">
    <text evidence="2">The sequence shown here is derived from an EMBL/GenBank/DDBJ whole genome shotgun (WGS) entry which is preliminary data.</text>
</comment>